<dbReference type="AlphaFoldDB" id="A0A1B6L981"/>
<dbReference type="EMBL" id="GEBQ01009896">
    <property type="protein sequence ID" value="JAT30081.1"/>
    <property type="molecule type" value="Transcribed_RNA"/>
</dbReference>
<reference evidence="1" key="1">
    <citation type="submission" date="2015-11" db="EMBL/GenBank/DDBJ databases">
        <title>De novo transcriptome assembly of four potential Pierce s Disease insect vectors from Arizona vineyards.</title>
        <authorList>
            <person name="Tassone E.E."/>
        </authorList>
    </citation>
    <scope>NUCLEOTIDE SEQUENCE</scope>
</reference>
<gene>
    <name evidence="2" type="ORF">g.49064</name>
    <name evidence="3" type="ORF">g.49066</name>
    <name evidence="1" type="ORF">g.49068</name>
</gene>
<name>A0A1B6L981_9HEMI</name>
<sequence>MALLYSPVDIFIIKHQNEFKQTEWDDLSQKYELSEEMMRMFQNKLNWHSIAKYQNLSSTFIKEFIEYQLNPYIELVCRYQHLTPDFLEEFKDRVDWNIIVERSDIPVEIIIKHVNDIAKFRNEHPEYDETD</sequence>
<dbReference type="EMBL" id="GEBQ01013284">
    <property type="protein sequence ID" value="JAT26693.1"/>
    <property type="molecule type" value="Transcribed_RNA"/>
</dbReference>
<evidence type="ECO:0000313" key="3">
    <source>
        <dbReference type="EMBL" id="JAT30081.1"/>
    </source>
</evidence>
<evidence type="ECO:0000313" key="2">
    <source>
        <dbReference type="EMBL" id="JAT26693.1"/>
    </source>
</evidence>
<dbReference type="EMBL" id="GEBQ01019708">
    <property type="protein sequence ID" value="JAT20269.1"/>
    <property type="molecule type" value="Transcribed_RNA"/>
</dbReference>
<protein>
    <submittedName>
        <fullName evidence="1">Uncharacterized protein</fullName>
    </submittedName>
</protein>
<accession>A0A1B6L981</accession>
<evidence type="ECO:0000313" key="1">
    <source>
        <dbReference type="EMBL" id="JAT20269.1"/>
    </source>
</evidence>
<organism evidence="1">
    <name type="scientific">Graphocephala atropunctata</name>
    <dbReference type="NCBI Taxonomy" id="36148"/>
    <lineage>
        <taxon>Eukaryota</taxon>
        <taxon>Metazoa</taxon>
        <taxon>Ecdysozoa</taxon>
        <taxon>Arthropoda</taxon>
        <taxon>Hexapoda</taxon>
        <taxon>Insecta</taxon>
        <taxon>Pterygota</taxon>
        <taxon>Neoptera</taxon>
        <taxon>Paraneoptera</taxon>
        <taxon>Hemiptera</taxon>
        <taxon>Auchenorrhyncha</taxon>
        <taxon>Membracoidea</taxon>
        <taxon>Cicadellidae</taxon>
        <taxon>Cicadellinae</taxon>
        <taxon>Cicadellini</taxon>
        <taxon>Graphocephala</taxon>
    </lineage>
</organism>
<proteinExistence type="predicted"/>